<organism evidence="1 2">
    <name type="scientific">Acropora cervicornis</name>
    <name type="common">Staghorn coral</name>
    <dbReference type="NCBI Taxonomy" id="6130"/>
    <lineage>
        <taxon>Eukaryota</taxon>
        <taxon>Metazoa</taxon>
        <taxon>Cnidaria</taxon>
        <taxon>Anthozoa</taxon>
        <taxon>Hexacorallia</taxon>
        <taxon>Scleractinia</taxon>
        <taxon>Astrocoeniina</taxon>
        <taxon>Acroporidae</taxon>
        <taxon>Acropora</taxon>
    </lineage>
</organism>
<dbReference type="EMBL" id="JARQWQ010000064">
    <property type="protein sequence ID" value="KAK2555280.1"/>
    <property type="molecule type" value="Genomic_DNA"/>
</dbReference>
<gene>
    <name evidence="1" type="ORF">P5673_023265</name>
</gene>
<keyword evidence="2" id="KW-1185">Reference proteome</keyword>
<dbReference type="Proteomes" id="UP001249851">
    <property type="component" value="Unassembled WGS sequence"/>
</dbReference>
<name>A0AAD9Q6L7_ACRCE</name>
<evidence type="ECO:0000313" key="1">
    <source>
        <dbReference type="EMBL" id="KAK2555280.1"/>
    </source>
</evidence>
<proteinExistence type="predicted"/>
<comment type="caution">
    <text evidence="1">The sequence shown here is derived from an EMBL/GenBank/DDBJ whole genome shotgun (WGS) entry which is preliminary data.</text>
</comment>
<dbReference type="AlphaFoldDB" id="A0AAD9Q6L7"/>
<sequence length="169" mass="19473">MERDANGNKTMYEFVNKNNLQRLNWPSKFIIKAQIVPTLYYPTYPSQYLATVWIIKLADSLEQIKRHYYIYEKCVMNVGHDYLIQKCFHNKSIKKEVAEVLVLTLVNRRHALFVCSKGLLILPHGHSVAAFGYRDANISFCAGRYSMYGTVICSEGLFVGSSFNNEAMK</sequence>
<reference evidence="1" key="1">
    <citation type="journal article" date="2023" name="G3 (Bethesda)">
        <title>Whole genome assembly and annotation of the endangered Caribbean coral Acropora cervicornis.</title>
        <authorList>
            <person name="Selwyn J.D."/>
            <person name="Vollmer S.V."/>
        </authorList>
    </citation>
    <scope>NUCLEOTIDE SEQUENCE</scope>
    <source>
        <strain evidence="1">K2</strain>
    </source>
</reference>
<reference evidence="1" key="2">
    <citation type="journal article" date="2023" name="Science">
        <title>Genomic signatures of disease resistance in endangered staghorn corals.</title>
        <authorList>
            <person name="Vollmer S.V."/>
            <person name="Selwyn J.D."/>
            <person name="Despard B.A."/>
            <person name="Roesel C.L."/>
        </authorList>
    </citation>
    <scope>NUCLEOTIDE SEQUENCE</scope>
    <source>
        <strain evidence="1">K2</strain>
    </source>
</reference>
<evidence type="ECO:0000313" key="2">
    <source>
        <dbReference type="Proteomes" id="UP001249851"/>
    </source>
</evidence>
<protein>
    <submittedName>
        <fullName evidence="1">Uncharacterized protein</fullName>
    </submittedName>
</protein>
<accession>A0AAD9Q6L7</accession>